<reference evidence="4" key="1">
    <citation type="journal article" date="2015" name="Nat. Genet.">
        <title>The genome and transcriptome of the zoonotic hookworm Ancylostoma ceylanicum identify infection-specific gene families.</title>
        <authorList>
            <person name="Schwarz E.M."/>
            <person name="Hu Y."/>
            <person name="Antoshechkin I."/>
            <person name="Miller M.M."/>
            <person name="Sternberg P.W."/>
            <person name="Aroian R.V."/>
        </authorList>
    </citation>
    <scope>NUCLEOTIDE SEQUENCE</scope>
    <source>
        <strain evidence="4">HY135</strain>
    </source>
</reference>
<sequence>MISDDFVHFFTISIPFPYMCGKQNKKKKEMFQLSATKLSNTRTPFKGAGRNQNADDKKKPNGTPMKRDSEQESEIDIFLALGGVIAAVFVFALVVILIVIILASKKKKTPKKPKKSKNIKDKAPPPTSDERTSERSTRWSQEAVRTSPSVEYNKLTYGMPGYSDNIGLSRHTLPDRALGIREDQEGYVLRSDAEIKRMKRQQARELRRVEQEFLSLSERDSDYDLEDGQRRRRDDSI</sequence>
<name>A0A016V362_9BILA</name>
<accession>A0A016V362</accession>
<evidence type="ECO:0000313" key="3">
    <source>
        <dbReference type="EMBL" id="EYC21163.1"/>
    </source>
</evidence>
<evidence type="ECO:0000313" key="4">
    <source>
        <dbReference type="Proteomes" id="UP000024635"/>
    </source>
</evidence>
<comment type="caution">
    <text evidence="3">The sequence shown here is derived from an EMBL/GenBank/DDBJ whole genome shotgun (WGS) entry which is preliminary data.</text>
</comment>
<gene>
    <name evidence="3" type="primary">Acey_s0020.g30</name>
    <name evidence="3" type="ORF">Y032_0020g30</name>
</gene>
<evidence type="ECO:0000256" key="1">
    <source>
        <dbReference type="SAM" id="MobiDB-lite"/>
    </source>
</evidence>
<evidence type="ECO:0000256" key="2">
    <source>
        <dbReference type="SAM" id="Phobius"/>
    </source>
</evidence>
<dbReference type="EMBL" id="JARK01001356">
    <property type="protein sequence ID" value="EYC21163.1"/>
    <property type="molecule type" value="Genomic_DNA"/>
</dbReference>
<dbReference type="OrthoDB" id="10597410at2759"/>
<feature type="compositionally biased region" description="Basic and acidic residues" evidence="1">
    <location>
        <begin position="118"/>
        <end position="137"/>
    </location>
</feature>
<feature type="transmembrane region" description="Helical" evidence="2">
    <location>
        <begin position="77"/>
        <end position="103"/>
    </location>
</feature>
<keyword evidence="2" id="KW-0812">Transmembrane</keyword>
<feature type="region of interest" description="Disordered" evidence="1">
    <location>
        <begin position="217"/>
        <end position="237"/>
    </location>
</feature>
<proteinExistence type="predicted"/>
<feature type="region of interest" description="Disordered" evidence="1">
    <location>
        <begin position="41"/>
        <end position="69"/>
    </location>
</feature>
<keyword evidence="4" id="KW-1185">Reference proteome</keyword>
<organism evidence="3 4">
    <name type="scientific">Ancylostoma ceylanicum</name>
    <dbReference type="NCBI Taxonomy" id="53326"/>
    <lineage>
        <taxon>Eukaryota</taxon>
        <taxon>Metazoa</taxon>
        <taxon>Ecdysozoa</taxon>
        <taxon>Nematoda</taxon>
        <taxon>Chromadorea</taxon>
        <taxon>Rhabditida</taxon>
        <taxon>Rhabditina</taxon>
        <taxon>Rhabditomorpha</taxon>
        <taxon>Strongyloidea</taxon>
        <taxon>Ancylostomatidae</taxon>
        <taxon>Ancylostomatinae</taxon>
        <taxon>Ancylostoma</taxon>
    </lineage>
</organism>
<protein>
    <submittedName>
        <fullName evidence="3">Uncharacterized protein</fullName>
    </submittedName>
</protein>
<feature type="compositionally biased region" description="Basic and acidic residues" evidence="1">
    <location>
        <begin position="53"/>
        <end position="69"/>
    </location>
</feature>
<dbReference type="Proteomes" id="UP000024635">
    <property type="component" value="Unassembled WGS sequence"/>
</dbReference>
<feature type="region of interest" description="Disordered" evidence="1">
    <location>
        <begin position="109"/>
        <end position="145"/>
    </location>
</feature>
<keyword evidence="2" id="KW-0472">Membrane</keyword>
<keyword evidence="2" id="KW-1133">Transmembrane helix</keyword>
<dbReference type="AlphaFoldDB" id="A0A016V362"/>